<reference evidence="6 7" key="1">
    <citation type="submission" date="2017-03" db="EMBL/GenBank/DDBJ databases">
        <title>An alternative strategy for trypanosome survival in the mammalian bloodstream revealed through genome and transcriptome analysis of the ubiquitous bovine parasite Trypanosoma (Megatrypanum) theileri.</title>
        <authorList>
            <person name="Kelly S."/>
            <person name="Ivens A."/>
            <person name="Mott A."/>
            <person name="O'Neill E."/>
            <person name="Emms D."/>
            <person name="Macleod O."/>
            <person name="Voorheis P."/>
            <person name="Matthews J."/>
            <person name="Matthews K."/>
            <person name="Carrington M."/>
        </authorList>
    </citation>
    <scope>NUCLEOTIDE SEQUENCE [LARGE SCALE GENOMIC DNA]</scope>
    <source>
        <strain evidence="6">Edinburgh</strain>
    </source>
</reference>
<evidence type="ECO:0000256" key="2">
    <source>
        <dbReference type="ARBA" id="ARBA00022692"/>
    </source>
</evidence>
<dbReference type="InterPro" id="IPR018499">
    <property type="entry name" value="Tetraspanin/Peripherin"/>
</dbReference>
<accession>A0A1X0NNV5</accession>
<comment type="caution">
    <text evidence="6">The sequence shown here is derived from an EMBL/GenBank/DDBJ whole genome shotgun (WGS) entry which is preliminary data.</text>
</comment>
<dbReference type="PANTHER" id="PTHR20916">
    <property type="entry name" value="CYSTEINE AND GLYCINE-RICH PROTEIN 2 BINDING PROTEIN"/>
    <property type="match status" value="1"/>
</dbReference>
<dbReference type="GeneID" id="39987912"/>
<feature type="transmembrane region" description="Helical" evidence="5">
    <location>
        <begin position="99"/>
        <end position="122"/>
    </location>
</feature>
<evidence type="ECO:0000256" key="4">
    <source>
        <dbReference type="ARBA" id="ARBA00023136"/>
    </source>
</evidence>
<keyword evidence="2 5" id="KW-0812">Transmembrane</keyword>
<evidence type="ECO:0000256" key="3">
    <source>
        <dbReference type="ARBA" id="ARBA00022989"/>
    </source>
</evidence>
<feature type="transmembrane region" description="Helical" evidence="5">
    <location>
        <begin position="23"/>
        <end position="49"/>
    </location>
</feature>
<gene>
    <name evidence="6" type="ORF">TM35_000281010</name>
</gene>
<feature type="transmembrane region" description="Helical" evidence="5">
    <location>
        <begin position="243"/>
        <end position="266"/>
    </location>
</feature>
<dbReference type="GO" id="GO:0016020">
    <property type="term" value="C:membrane"/>
    <property type="evidence" value="ECO:0007669"/>
    <property type="project" value="UniProtKB-SubCell"/>
</dbReference>
<evidence type="ECO:0000256" key="1">
    <source>
        <dbReference type="ARBA" id="ARBA00004141"/>
    </source>
</evidence>
<protein>
    <submittedName>
        <fullName evidence="6">Uncharacterized protein</fullName>
    </submittedName>
</protein>
<evidence type="ECO:0000313" key="6">
    <source>
        <dbReference type="EMBL" id="ORC86385.1"/>
    </source>
</evidence>
<dbReference type="EMBL" id="NBCO01000028">
    <property type="protein sequence ID" value="ORC86385.1"/>
    <property type="molecule type" value="Genomic_DNA"/>
</dbReference>
<dbReference type="PANTHER" id="PTHR20916:SF18">
    <property type="entry name" value="IPT_TIG DOMAIN-CONTAINING PROTEIN"/>
    <property type="match status" value="1"/>
</dbReference>
<keyword evidence="4 5" id="KW-0472">Membrane</keyword>
<dbReference type="Proteomes" id="UP000192257">
    <property type="component" value="Unassembled WGS sequence"/>
</dbReference>
<dbReference type="OrthoDB" id="252363at2759"/>
<keyword evidence="7" id="KW-1185">Reference proteome</keyword>
<dbReference type="RefSeq" id="XP_028880451.1">
    <property type="nucleotide sequence ID" value="XM_029028132.1"/>
</dbReference>
<proteinExistence type="predicted"/>
<name>A0A1X0NNV5_9TRYP</name>
<keyword evidence="3 5" id="KW-1133">Transmembrane helix</keyword>
<sequence>MGFTSYYDDYYAVDDGNNNSCLLFFRALMMCVNVLLTAGAVSGLTVGLIERSKVESTLKELCPYCTAVFTAYIVAFAALLAFSLLGFLALCTRNVCLRILYFISLLVVFAVALAVSLTYALLGSQHIDLERGWKDAATQHSAELCAFELQFECSGWKTVCNDSTRDSIWMAMDKDINNNNNNNNNNINNNNNNNNNININGIKNTTDGVCPVCSPEDQEKINGFTSTCEGVVRKVIADHMKEVLPIGFAITAVAFIGMIVTCLLQHKTRDDGPYIGRYYRV</sequence>
<evidence type="ECO:0000313" key="7">
    <source>
        <dbReference type="Proteomes" id="UP000192257"/>
    </source>
</evidence>
<dbReference type="Pfam" id="PF00335">
    <property type="entry name" value="Tetraspanin"/>
    <property type="match status" value="1"/>
</dbReference>
<dbReference type="AlphaFoldDB" id="A0A1X0NNV5"/>
<evidence type="ECO:0000256" key="5">
    <source>
        <dbReference type="SAM" id="Phobius"/>
    </source>
</evidence>
<dbReference type="VEuPathDB" id="TriTrypDB:TM35_000281010"/>
<comment type="subcellular location">
    <subcellularLocation>
        <location evidence="1">Membrane</location>
        <topology evidence="1">Multi-pass membrane protein</topology>
    </subcellularLocation>
</comment>
<organism evidence="6 7">
    <name type="scientific">Trypanosoma theileri</name>
    <dbReference type="NCBI Taxonomy" id="67003"/>
    <lineage>
        <taxon>Eukaryota</taxon>
        <taxon>Discoba</taxon>
        <taxon>Euglenozoa</taxon>
        <taxon>Kinetoplastea</taxon>
        <taxon>Metakinetoplastina</taxon>
        <taxon>Trypanosomatida</taxon>
        <taxon>Trypanosomatidae</taxon>
        <taxon>Trypanosoma</taxon>
    </lineage>
</organism>
<dbReference type="PRINTS" id="PR00259">
    <property type="entry name" value="TMFOUR"/>
</dbReference>
<feature type="transmembrane region" description="Helical" evidence="5">
    <location>
        <begin position="61"/>
        <end position="87"/>
    </location>
</feature>